<dbReference type="InterPro" id="IPR020449">
    <property type="entry name" value="Tscrpt_reg_AraC-type_HTH"/>
</dbReference>
<dbReference type="GO" id="GO:0003700">
    <property type="term" value="F:DNA-binding transcription factor activity"/>
    <property type="evidence" value="ECO:0007669"/>
    <property type="project" value="InterPro"/>
</dbReference>
<evidence type="ECO:0000256" key="2">
    <source>
        <dbReference type="ARBA" id="ARBA00023125"/>
    </source>
</evidence>
<protein>
    <submittedName>
        <fullName evidence="5">AraC family transcriptional regulator</fullName>
    </submittedName>
</protein>
<dbReference type="SMART" id="SM00342">
    <property type="entry name" value="HTH_ARAC"/>
    <property type="match status" value="1"/>
</dbReference>
<dbReference type="Pfam" id="PF12833">
    <property type="entry name" value="HTH_18"/>
    <property type="match status" value="1"/>
</dbReference>
<dbReference type="AlphaFoldDB" id="A0A6B8RRE3"/>
<dbReference type="InterPro" id="IPR014710">
    <property type="entry name" value="RmlC-like_jellyroll"/>
</dbReference>
<gene>
    <name evidence="5" type="ORF">EHS13_27850</name>
</gene>
<dbReference type="SUPFAM" id="SSF46689">
    <property type="entry name" value="Homeodomain-like"/>
    <property type="match status" value="1"/>
</dbReference>
<keyword evidence="2" id="KW-0238">DNA-binding</keyword>
<evidence type="ECO:0000259" key="4">
    <source>
        <dbReference type="PROSITE" id="PS01124"/>
    </source>
</evidence>
<dbReference type="InterPro" id="IPR037923">
    <property type="entry name" value="HTH-like"/>
</dbReference>
<dbReference type="InterPro" id="IPR009057">
    <property type="entry name" value="Homeodomain-like_sf"/>
</dbReference>
<dbReference type="Proteomes" id="UP000426246">
    <property type="component" value="Chromosome"/>
</dbReference>
<evidence type="ECO:0000256" key="1">
    <source>
        <dbReference type="ARBA" id="ARBA00023015"/>
    </source>
</evidence>
<dbReference type="PRINTS" id="PR00032">
    <property type="entry name" value="HTHARAC"/>
</dbReference>
<dbReference type="InterPro" id="IPR018060">
    <property type="entry name" value="HTH_AraC"/>
</dbReference>
<dbReference type="PANTHER" id="PTHR43280:SF2">
    <property type="entry name" value="HTH-TYPE TRANSCRIPTIONAL REGULATOR EXSA"/>
    <property type="match status" value="1"/>
</dbReference>
<dbReference type="Gene3D" id="2.60.120.10">
    <property type="entry name" value="Jelly Rolls"/>
    <property type="match status" value="1"/>
</dbReference>
<dbReference type="EMBL" id="CP034235">
    <property type="protein sequence ID" value="QGQ98427.1"/>
    <property type="molecule type" value="Genomic_DNA"/>
</dbReference>
<organism evidence="5 6">
    <name type="scientific">Paenibacillus psychroresistens</name>
    <dbReference type="NCBI Taxonomy" id="1778678"/>
    <lineage>
        <taxon>Bacteria</taxon>
        <taxon>Bacillati</taxon>
        <taxon>Bacillota</taxon>
        <taxon>Bacilli</taxon>
        <taxon>Bacillales</taxon>
        <taxon>Paenibacillaceae</taxon>
        <taxon>Paenibacillus</taxon>
    </lineage>
</organism>
<dbReference type="RefSeq" id="WP_155703531.1">
    <property type="nucleotide sequence ID" value="NZ_CP034235.1"/>
</dbReference>
<reference evidence="6" key="1">
    <citation type="submission" date="2018-11" db="EMBL/GenBank/DDBJ databases">
        <title>Complete genome sequence of Paenibacillus sp. ML311-T8.</title>
        <authorList>
            <person name="Nam Y.-D."/>
            <person name="Kang J."/>
            <person name="Chung W.-H."/>
            <person name="Park Y.S."/>
        </authorList>
    </citation>
    <scope>NUCLEOTIDE SEQUENCE [LARGE SCALE GENOMIC DNA]</scope>
    <source>
        <strain evidence="6">ML311-T8</strain>
    </source>
</reference>
<evidence type="ECO:0000313" key="6">
    <source>
        <dbReference type="Proteomes" id="UP000426246"/>
    </source>
</evidence>
<accession>A0A6B8RRE3</accession>
<dbReference type="PROSITE" id="PS00041">
    <property type="entry name" value="HTH_ARAC_FAMILY_1"/>
    <property type="match status" value="1"/>
</dbReference>
<dbReference type="PROSITE" id="PS01124">
    <property type="entry name" value="HTH_ARAC_FAMILY_2"/>
    <property type="match status" value="1"/>
</dbReference>
<keyword evidence="1" id="KW-0805">Transcription regulation</keyword>
<evidence type="ECO:0000313" key="5">
    <source>
        <dbReference type="EMBL" id="QGQ98427.1"/>
    </source>
</evidence>
<dbReference type="Gene3D" id="1.10.10.60">
    <property type="entry name" value="Homeodomain-like"/>
    <property type="match status" value="2"/>
</dbReference>
<keyword evidence="3" id="KW-0804">Transcription</keyword>
<dbReference type="SUPFAM" id="SSF51215">
    <property type="entry name" value="Regulatory protein AraC"/>
    <property type="match status" value="1"/>
</dbReference>
<dbReference type="KEGG" id="ppsc:EHS13_27850"/>
<dbReference type="InterPro" id="IPR003313">
    <property type="entry name" value="AraC-bd"/>
</dbReference>
<evidence type="ECO:0000256" key="3">
    <source>
        <dbReference type="ARBA" id="ARBA00023163"/>
    </source>
</evidence>
<feature type="domain" description="HTH araC/xylS-type" evidence="4">
    <location>
        <begin position="177"/>
        <end position="273"/>
    </location>
</feature>
<keyword evidence="6" id="KW-1185">Reference proteome</keyword>
<proteinExistence type="predicted"/>
<dbReference type="Pfam" id="PF02311">
    <property type="entry name" value="AraC_binding"/>
    <property type="match status" value="1"/>
</dbReference>
<dbReference type="OrthoDB" id="9803764at2"/>
<dbReference type="GO" id="GO:0043565">
    <property type="term" value="F:sequence-specific DNA binding"/>
    <property type="evidence" value="ECO:0007669"/>
    <property type="project" value="InterPro"/>
</dbReference>
<sequence length="273" mass="31831">MSTEVKLSTQWNDLYMLASKSSGKYQCEPSWSWQPSPFKDYDVWYVVSGRGKININQVSYSIQPGTCFILQPEDRISAEQNPNQPLFVLFCHFSMVDKEEKEAIVGILPEERCVTFRDTSLIEPLVHQLIELAHRQDDDNDSAEIDILLKLILTRWIRGINRKELPLQSYQHKLIILKIQDAIRFQLSEPINYEALVKPFGFTPRYISKLMKEHTGITLKETITKLRMERSVHLLTETTMSVTEVSNTLGYMDIYTFSKLFKRHYGYAPSKLR</sequence>
<name>A0A6B8RRE3_9BACL</name>
<dbReference type="InterPro" id="IPR018062">
    <property type="entry name" value="HTH_AraC-typ_CS"/>
</dbReference>
<dbReference type="PANTHER" id="PTHR43280">
    <property type="entry name" value="ARAC-FAMILY TRANSCRIPTIONAL REGULATOR"/>
    <property type="match status" value="1"/>
</dbReference>